<keyword evidence="10 12" id="KW-0819">tRNA processing</keyword>
<evidence type="ECO:0000256" key="3">
    <source>
        <dbReference type="ARBA" id="ARBA00009056"/>
    </source>
</evidence>
<dbReference type="AlphaFoldDB" id="A0A4V2MVG6"/>
<gene>
    <name evidence="14" type="primary">TRM44</name>
    <name evidence="14" type="ORF">EIP91_007973</name>
</gene>
<dbReference type="GO" id="GO:0030488">
    <property type="term" value="P:tRNA methylation"/>
    <property type="evidence" value="ECO:0007669"/>
    <property type="project" value="UniProtKB-UniRule"/>
</dbReference>
<evidence type="ECO:0000313" key="14">
    <source>
        <dbReference type="EMBL" id="TCD61747.1"/>
    </source>
</evidence>
<evidence type="ECO:0000256" key="4">
    <source>
        <dbReference type="ARBA" id="ARBA00012795"/>
    </source>
</evidence>
<organism evidence="14 15">
    <name type="scientific">Steccherinum ochraceum</name>
    <dbReference type="NCBI Taxonomy" id="92696"/>
    <lineage>
        <taxon>Eukaryota</taxon>
        <taxon>Fungi</taxon>
        <taxon>Dikarya</taxon>
        <taxon>Basidiomycota</taxon>
        <taxon>Agaricomycotina</taxon>
        <taxon>Agaricomycetes</taxon>
        <taxon>Polyporales</taxon>
        <taxon>Steccherinaceae</taxon>
        <taxon>Steccherinum</taxon>
    </lineage>
</organism>
<evidence type="ECO:0000256" key="13">
    <source>
        <dbReference type="SAM" id="MobiDB-lite"/>
    </source>
</evidence>
<evidence type="ECO:0000256" key="2">
    <source>
        <dbReference type="ARBA" id="ARBA00004496"/>
    </source>
</evidence>
<dbReference type="EMBL" id="RWJN01000433">
    <property type="protein sequence ID" value="TCD61747.1"/>
    <property type="molecule type" value="Genomic_DNA"/>
</dbReference>
<dbReference type="PANTHER" id="PTHR21210:SF0">
    <property type="entry name" value="TRNA (URACIL-O(2)-)-METHYLTRANSFERASE-RELATED"/>
    <property type="match status" value="1"/>
</dbReference>
<dbReference type="STRING" id="92696.A0A4V2MVG6"/>
<dbReference type="PANTHER" id="PTHR21210">
    <property type="entry name" value="TRNA (URACIL-O(2)-)-METHYLTRANSFERASE-RELATED"/>
    <property type="match status" value="1"/>
</dbReference>
<evidence type="ECO:0000256" key="12">
    <source>
        <dbReference type="RuleBase" id="RU368004"/>
    </source>
</evidence>
<keyword evidence="6 12" id="KW-0963">Cytoplasm</keyword>
<evidence type="ECO:0000256" key="7">
    <source>
        <dbReference type="ARBA" id="ARBA00022603"/>
    </source>
</evidence>
<comment type="subcellular location">
    <subcellularLocation>
        <location evidence="2 12">Cytoplasm</location>
    </subcellularLocation>
</comment>
<dbReference type="Proteomes" id="UP000292702">
    <property type="component" value="Unassembled WGS sequence"/>
</dbReference>
<evidence type="ECO:0000256" key="9">
    <source>
        <dbReference type="ARBA" id="ARBA00022691"/>
    </source>
</evidence>
<evidence type="ECO:0000256" key="10">
    <source>
        <dbReference type="ARBA" id="ARBA00022694"/>
    </source>
</evidence>
<evidence type="ECO:0000256" key="6">
    <source>
        <dbReference type="ARBA" id="ARBA00022490"/>
    </source>
</evidence>
<keyword evidence="9 12" id="KW-0949">S-adenosyl-L-methionine</keyword>
<dbReference type="InterPro" id="IPR029063">
    <property type="entry name" value="SAM-dependent_MTases_sf"/>
</dbReference>
<evidence type="ECO:0000313" key="15">
    <source>
        <dbReference type="Proteomes" id="UP000292702"/>
    </source>
</evidence>
<keyword evidence="8 12" id="KW-0808">Transferase</keyword>
<name>A0A4V2MVG6_9APHY</name>
<keyword evidence="15" id="KW-1185">Reference proteome</keyword>
<comment type="catalytic activity">
    <reaction evidence="11 12">
        <text>uridine(44) in tRNA(Ser) + S-adenosyl-L-methionine = 2'-O-methyluridine(44) in tRNA(Ser) + S-adenosyl-L-homocysteine + H(+)</text>
        <dbReference type="Rhea" id="RHEA:43100"/>
        <dbReference type="Rhea" id="RHEA-COMP:10339"/>
        <dbReference type="Rhea" id="RHEA-COMP:10340"/>
        <dbReference type="ChEBI" id="CHEBI:15378"/>
        <dbReference type="ChEBI" id="CHEBI:57856"/>
        <dbReference type="ChEBI" id="CHEBI:59789"/>
        <dbReference type="ChEBI" id="CHEBI:65315"/>
        <dbReference type="ChEBI" id="CHEBI:74478"/>
        <dbReference type="EC" id="2.1.1.211"/>
    </reaction>
</comment>
<evidence type="ECO:0000256" key="5">
    <source>
        <dbReference type="ARBA" id="ARBA00017788"/>
    </source>
</evidence>
<dbReference type="OrthoDB" id="10047021at2759"/>
<feature type="region of interest" description="Disordered" evidence="13">
    <location>
        <begin position="123"/>
        <end position="153"/>
    </location>
</feature>
<reference evidence="14 15" key="1">
    <citation type="submission" date="2018-11" db="EMBL/GenBank/DDBJ databases">
        <title>Genome assembly of Steccherinum ochraceum LE-BIN_3174, the white-rot fungus of the Steccherinaceae family (The Residual Polyporoid clade, Polyporales, Basidiomycota).</title>
        <authorList>
            <person name="Fedorova T.V."/>
            <person name="Glazunova O.A."/>
            <person name="Landesman E.O."/>
            <person name="Moiseenko K.V."/>
            <person name="Psurtseva N.V."/>
            <person name="Savinova O.S."/>
            <person name="Shakhova N.V."/>
            <person name="Tyazhelova T.V."/>
            <person name="Vasina D.V."/>
        </authorList>
    </citation>
    <scope>NUCLEOTIDE SEQUENCE [LARGE SCALE GENOMIC DNA]</scope>
    <source>
        <strain evidence="14 15">LE-BIN_3174</strain>
    </source>
</reference>
<proteinExistence type="inferred from homology"/>
<comment type="function">
    <text evidence="12">Adenosyl-L-methionine (AdoMet)-dependent tRNA (uracil-O(2)-)-methyltransferase.</text>
</comment>
<feature type="compositionally biased region" description="Basic and acidic residues" evidence="13">
    <location>
        <begin position="135"/>
        <end position="145"/>
    </location>
</feature>
<dbReference type="InterPro" id="IPR011671">
    <property type="entry name" value="tRNA_uracil_MeTrfase"/>
</dbReference>
<dbReference type="GO" id="GO:0141101">
    <property type="term" value="F:tRNA(Ser) (uridine(44)-2'-O-)-methyltransferase activity"/>
    <property type="evidence" value="ECO:0007669"/>
    <property type="project" value="UniProtKB-EC"/>
</dbReference>
<comment type="caution">
    <text evidence="14">The sequence shown here is derived from an EMBL/GenBank/DDBJ whole genome shotgun (WGS) entry which is preliminary data.</text>
</comment>
<comment type="similarity">
    <text evidence="3 12">Belongs to the TRM44 family.</text>
</comment>
<dbReference type="Pfam" id="PF07757">
    <property type="entry name" value="AdoMet_MTase"/>
    <property type="match status" value="1"/>
</dbReference>
<evidence type="ECO:0000256" key="11">
    <source>
        <dbReference type="ARBA" id="ARBA00047957"/>
    </source>
</evidence>
<dbReference type="GO" id="GO:0005737">
    <property type="term" value="C:cytoplasm"/>
    <property type="evidence" value="ECO:0007669"/>
    <property type="project" value="UniProtKB-SubCell"/>
</dbReference>
<feature type="region of interest" description="Disordered" evidence="13">
    <location>
        <begin position="1"/>
        <end position="27"/>
    </location>
</feature>
<sequence>MPEQPQRPRFSPTAGGQSLLQLPEGPGAGDPEWIPLIHCPADFPPELFEMAISQLIHHPEYNSTLILRSETVSETDEAGGLPDGAPQLVGFRMSRNVHRKLLPRRPGRDAGLEQHCTLYRRGNSARLETQVSSSEDDHVNQHDAVEAEETGSSAEPISVLVLTPILEPGTSLPYYHPAVSHLAFRCIPNSSPSDQDPSIPSTSYGTLQIDAIPLPGTPTDLSSRLYRTSLALLETLHRYGWGALTNYKKRVKHDCIVPREAYQDLYLVMRERHKYLVDEWKESTDPLKHVFEDIGIATFLILLWKQMYSASDDRPANGAEPWRTWGRPSSGFLDLGCGNGLLTHILVSEGYNGHGIDVRKRVSWDHYSEATRASLHVVALDPTSTLTPGSFSPSSPYLTSGIFIIGNHADELTPWVPILSTLHDASGYLSIPCCPWTFDMKYERSKHPPYPVPVPSEEFVESLGLGGEGSNASAYSMYRIWLSSLHARCGWVVESETLRIPSTRNWALVGRRRADGEMEQIGRRNASEIVEEVVTRGVFKTRRPEGKAGEH</sequence>
<keyword evidence="7 12" id="KW-0489">Methyltransferase</keyword>
<dbReference type="EC" id="2.1.1.211" evidence="4 12"/>
<evidence type="ECO:0000256" key="8">
    <source>
        <dbReference type="ARBA" id="ARBA00022679"/>
    </source>
</evidence>
<accession>A0A4V2MVG6</accession>
<protein>
    <recommendedName>
        <fullName evidence="5 12">tRNA (uracil-O(2)-)-methyltransferase</fullName>
        <ecNumber evidence="4 12">2.1.1.211</ecNumber>
    </recommendedName>
</protein>
<dbReference type="SUPFAM" id="SSF53335">
    <property type="entry name" value="S-adenosyl-L-methionine-dependent methyltransferases"/>
    <property type="match status" value="1"/>
</dbReference>
<comment type="function">
    <text evidence="1">Probable adenosyl-L-methionine (AdoMet)-dependent tRNA (uracil-O(2)-)-methyltransferase.</text>
</comment>
<evidence type="ECO:0000256" key="1">
    <source>
        <dbReference type="ARBA" id="ARBA00002778"/>
    </source>
</evidence>